<sequence>MKDIFSFLNDLSLHNDREWMQEHKPQYQQAKKQVQEVVASLIEGVTQFDPAIMGLTPKDCLFRLHRDTRFSKDKTPYKTNFGASIKEGGRKSIQAGYYLHLQPGNSFVGGGTYMPAATELKKIRQEIDYCGEEFRSIIEEPEFVKTFGEIYGERLKTAPKGYPKDHPDIDLLRLKSFVVLRPFSDREVMQKYFLNKALEVCQQLKPMNDFINRSFD</sequence>
<dbReference type="PANTHER" id="PTHR36452:SF1">
    <property type="entry name" value="DUF2461 DOMAIN-CONTAINING PROTEIN"/>
    <property type="match status" value="1"/>
</dbReference>
<dbReference type="PANTHER" id="PTHR36452">
    <property type="entry name" value="CHROMOSOME 12, WHOLE GENOME SHOTGUN SEQUENCE"/>
    <property type="match status" value="1"/>
</dbReference>
<proteinExistence type="predicted"/>
<protein>
    <submittedName>
        <fullName evidence="1">DUF2461 domain-containing protein</fullName>
    </submittedName>
</protein>
<keyword evidence="2" id="KW-1185">Reference proteome</keyword>
<dbReference type="RefSeq" id="WP_345371866.1">
    <property type="nucleotide sequence ID" value="NZ_BAABJX010000033.1"/>
</dbReference>
<organism evidence="1 2">
    <name type="scientific">Algivirga pacifica</name>
    <dbReference type="NCBI Taxonomy" id="1162670"/>
    <lineage>
        <taxon>Bacteria</taxon>
        <taxon>Pseudomonadati</taxon>
        <taxon>Bacteroidota</taxon>
        <taxon>Cytophagia</taxon>
        <taxon>Cytophagales</taxon>
        <taxon>Flammeovirgaceae</taxon>
        <taxon>Algivirga</taxon>
    </lineage>
</organism>
<evidence type="ECO:0000313" key="2">
    <source>
        <dbReference type="Proteomes" id="UP001500298"/>
    </source>
</evidence>
<dbReference type="Pfam" id="PF09365">
    <property type="entry name" value="DUF2461"/>
    <property type="match status" value="1"/>
</dbReference>
<dbReference type="InterPro" id="IPR012808">
    <property type="entry name" value="CHP02453"/>
</dbReference>
<gene>
    <name evidence="1" type="ORF">GCM10023331_22690</name>
</gene>
<dbReference type="NCBIfam" id="TIGR02453">
    <property type="entry name" value="TIGR02453 family protein"/>
    <property type="match status" value="1"/>
</dbReference>
<evidence type="ECO:0000313" key="1">
    <source>
        <dbReference type="EMBL" id="GAA4836933.1"/>
    </source>
</evidence>
<name>A0ABP9DBS7_9BACT</name>
<dbReference type="PIRSF" id="PIRSF028451">
    <property type="entry name" value="UCP028451"/>
    <property type="match status" value="1"/>
</dbReference>
<comment type="caution">
    <text evidence="1">The sequence shown here is derived from an EMBL/GenBank/DDBJ whole genome shotgun (WGS) entry which is preliminary data.</text>
</comment>
<accession>A0ABP9DBS7</accession>
<reference evidence="2" key="1">
    <citation type="journal article" date="2019" name="Int. J. Syst. Evol. Microbiol.">
        <title>The Global Catalogue of Microorganisms (GCM) 10K type strain sequencing project: providing services to taxonomists for standard genome sequencing and annotation.</title>
        <authorList>
            <consortium name="The Broad Institute Genomics Platform"/>
            <consortium name="The Broad Institute Genome Sequencing Center for Infectious Disease"/>
            <person name="Wu L."/>
            <person name="Ma J."/>
        </authorList>
    </citation>
    <scope>NUCLEOTIDE SEQUENCE [LARGE SCALE GENOMIC DNA]</scope>
    <source>
        <strain evidence="2">JCM 18326</strain>
    </source>
</reference>
<dbReference type="InterPro" id="IPR015996">
    <property type="entry name" value="UCP028451"/>
</dbReference>
<dbReference type="EMBL" id="BAABJX010000033">
    <property type="protein sequence ID" value="GAA4836933.1"/>
    <property type="molecule type" value="Genomic_DNA"/>
</dbReference>
<dbReference type="Proteomes" id="UP001500298">
    <property type="component" value="Unassembled WGS sequence"/>
</dbReference>